<keyword evidence="2" id="KW-1185">Reference proteome</keyword>
<proteinExistence type="predicted"/>
<gene>
    <name evidence="1" type="primary">NCL1_20726</name>
    <name evidence="1" type="ORF">TNCV_2190901</name>
</gene>
<accession>A0A8X6R806</accession>
<comment type="caution">
    <text evidence="1">The sequence shown here is derived from an EMBL/GenBank/DDBJ whole genome shotgun (WGS) entry which is preliminary data.</text>
</comment>
<dbReference type="AlphaFoldDB" id="A0A8X6R806"/>
<evidence type="ECO:0000313" key="2">
    <source>
        <dbReference type="Proteomes" id="UP000887159"/>
    </source>
</evidence>
<evidence type="ECO:0000313" key="1">
    <source>
        <dbReference type="EMBL" id="GFX87814.1"/>
    </source>
</evidence>
<dbReference type="Proteomes" id="UP000887159">
    <property type="component" value="Unassembled WGS sequence"/>
</dbReference>
<sequence>MLMTHSTDQSSRRPQHREKCTRTANCFIDRHPGTGSTFTRDPASYRIIQRCLAEGHLGSRRPLRVLNLQWCSICAPFPSIDASICSGATHEETVLKRNGTRSSLATGIQVQSQQ</sequence>
<dbReference type="EMBL" id="BMAU01021039">
    <property type="protein sequence ID" value="GFX87814.1"/>
    <property type="molecule type" value="Genomic_DNA"/>
</dbReference>
<reference evidence="1" key="1">
    <citation type="submission" date="2020-08" db="EMBL/GenBank/DDBJ databases">
        <title>Multicomponent nature underlies the extraordinary mechanical properties of spider dragline silk.</title>
        <authorList>
            <person name="Kono N."/>
            <person name="Nakamura H."/>
            <person name="Mori M."/>
            <person name="Yoshida Y."/>
            <person name="Ohtoshi R."/>
            <person name="Malay A.D."/>
            <person name="Moran D.A.P."/>
            <person name="Tomita M."/>
            <person name="Numata K."/>
            <person name="Arakawa K."/>
        </authorList>
    </citation>
    <scope>NUCLEOTIDE SEQUENCE</scope>
</reference>
<protein>
    <submittedName>
        <fullName evidence="1">Uncharacterized protein</fullName>
    </submittedName>
</protein>
<organism evidence="1 2">
    <name type="scientific">Trichonephila clavipes</name>
    <name type="common">Golden silk orbweaver</name>
    <name type="synonym">Nephila clavipes</name>
    <dbReference type="NCBI Taxonomy" id="2585209"/>
    <lineage>
        <taxon>Eukaryota</taxon>
        <taxon>Metazoa</taxon>
        <taxon>Ecdysozoa</taxon>
        <taxon>Arthropoda</taxon>
        <taxon>Chelicerata</taxon>
        <taxon>Arachnida</taxon>
        <taxon>Araneae</taxon>
        <taxon>Araneomorphae</taxon>
        <taxon>Entelegynae</taxon>
        <taxon>Araneoidea</taxon>
        <taxon>Nephilidae</taxon>
        <taxon>Trichonephila</taxon>
    </lineage>
</organism>
<name>A0A8X6R806_TRICX</name>